<evidence type="ECO:0000256" key="3">
    <source>
        <dbReference type="PIRSR" id="PIRSR617774-2"/>
    </source>
</evidence>
<feature type="binding site" evidence="3">
    <location>
        <position position="243"/>
    </location>
    <ligand>
        <name>Mn(2+)</name>
        <dbReference type="ChEBI" id="CHEBI:29035"/>
        <label>1</label>
    </ligand>
</feature>
<dbReference type="Proteomes" id="UP001321749">
    <property type="component" value="Unassembled WGS sequence"/>
</dbReference>
<dbReference type="GO" id="GO:0033609">
    <property type="term" value="P:oxalate metabolic process"/>
    <property type="evidence" value="ECO:0007669"/>
    <property type="project" value="InterPro"/>
</dbReference>
<dbReference type="CDD" id="cd20305">
    <property type="entry name" value="cupin_OxDC_C"/>
    <property type="match status" value="1"/>
</dbReference>
<feature type="active site" description="Proton donor" evidence="2">
    <location>
        <position position="439"/>
    </location>
</feature>
<feature type="compositionally biased region" description="Low complexity" evidence="4">
    <location>
        <begin position="49"/>
        <end position="66"/>
    </location>
</feature>
<evidence type="ECO:0000256" key="2">
    <source>
        <dbReference type="PIRSR" id="PIRSR617774-1"/>
    </source>
</evidence>
<comment type="cofactor">
    <cofactor evidence="3">
        <name>Mn(2+)</name>
        <dbReference type="ChEBI" id="CHEBI:29035"/>
    </cofactor>
    <text evidence="3">Binds 2 manganese ions per subunit.</text>
</comment>
<gene>
    <name evidence="7" type="ORF">QBC42DRAFT_296343</name>
</gene>
<comment type="caution">
    <text evidence="7">The sequence shown here is derived from an EMBL/GenBank/DDBJ whole genome shotgun (WGS) entry which is preliminary data.</text>
</comment>
<proteinExistence type="predicted"/>
<dbReference type="Gene3D" id="2.60.120.10">
    <property type="entry name" value="Jelly Rolls"/>
    <property type="match status" value="2"/>
</dbReference>
<dbReference type="InterPro" id="IPR014710">
    <property type="entry name" value="RmlC-like_jellyroll"/>
</dbReference>
<feature type="binding site" evidence="3">
    <location>
        <position position="425"/>
    </location>
    <ligand>
        <name>Mn(2+)</name>
        <dbReference type="ChEBI" id="CHEBI:29035"/>
        <label>2</label>
    </ligand>
</feature>
<dbReference type="SMART" id="SM00835">
    <property type="entry name" value="Cupin_1"/>
    <property type="match status" value="2"/>
</dbReference>
<reference evidence="7" key="1">
    <citation type="journal article" date="2023" name="Mol. Phylogenet. Evol.">
        <title>Genome-scale phylogeny and comparative genomics of the fungal order Sordariales.</title>
        <authorList>
            <person name="Hensen N."/>
            <person name="Bonometti L."/>
            <person name="Westerberg I."/>
            <person name="Brannstrom I.O."/>
            <person name="Guillou S."/>
            <person name="Cros-Aarteil S."/>
            <person name="Calhoun S."/>
            <person name="Haridas S."/>
            <person name="Kuo A."/>
            <person name="Mondo S."/>
            <person name="Pangilinan J."/>
            <person name="Riley R."/>
            <person name="LaButti K."/>
            <person name="Andreopoulos B."/>
            <person name="Lipzen A."/>
            <person name="Chen C."/>
            <person name="Yan M."/>
            <person name="Daum C."/>
            <person name="Ng V."/>
            <person name="Clum A."/>
            <person name="Steindorff A."/>
            <person name="Ohm R.A."/>
            <person name="Martin F."/>
            <person name="Silar P."/>
            <person name="Natvig D.O."/>
            <person name="Lalanne C."/>
            <person name="Gautier V."/>
            <person name="Ament-Velasquez S.L."/>
            <person name="Kruys A."/>
            <person name="Hutchinson M.I."/>
            <person name="Powell A.J."/>
            <person name="Barry K."/>
            <person name="Miller A.N."/>
            <person name="Grigoriev I.V."/>
            <person name="Debuchy R."/>
            <person name="Gladieux P."/>
            <person name="Hiltunen Thoren M."/>
            <person name="Johannesson H."/>
        </authorList>
    </citation>
    <scope>NUCLEOTIDE SEQUENCE</scope>
    <source>
        <strain evidence="7">PSN324</strain>
    </source>
</reference>
<dbReference type="Pfam" id="PF00190">
    <property type="entry name" value="Cupin_1"/>
    <property type="match status" value="2"/>
</dbReference>
<dbReference type="InterPro" id="IPR017774">
    <property type="entry name" value="Bicupin_oxalate_deCO2ase/Oxase"/>
</dbReference>
<feature type="region of interest" description="Disordered" evidence="4">
    <location>
        <begin position="41"/>
        <end position="87"/>
    </location>
</feature>
<reference evidence="7" key="2">
    <citation type="submission" date="2023-06" db="EMBL/GenBank/DDBJ databases">
        <authorList>
            <consortium name="Lawrence Berkeley National Laboratory"/>
            <person name="Mondo S.J."/>
            <person name="Hensen N."/>
            <person name="Bonometti L."/>
            <person name="Westerberg I."/>
            <person name="Brannstrom I.O."/>
            <person name="Guillou S."/>
            <person name="Cros-Aarteil S."/>
            <person name="Calhoun S."/>
            <person name="Haridas S."/>
            <person name="Kuo A."/>
            <person name="Pangilinan J."/>
            <person name="Riley R."/>
            <person name="Labutti K."/>
            <person name="Andreopoulos B."/>
            <person name="Lipzen A."/>
            <person name="Chen C."/>
            <person name="Yanf M."/>
            <person name="Daum C."/>
            <person name="Ng V."/>
            <person name="Clum A."/>
            <person name="Steindorff A."/>
            <person name="Ohm R."/>
            <person name="Martin F."/>
            <person name="Silar P."/>
            <person name="Natvig D."/>
            <person name="Lalanne C."/>
            <person name="Gautier V."/>
            <person name="Ament-Velasquez S.L."/>
            <person name="Kruys A."/>
            <person name="Hutchinson M.I."/>
            <person name="Powell A.J."/>
            <person name="Barry K."/>
            <person name="Miller A.N."/>
            <person name="Grigoriev I.V."/>
            <person name="Debuchy R."/>
            <person name="Gladieux P."/>
            <person name="Thoren M.H."/>
            <person name="Johannesson H."/>
        </authorList>
    </citation>
    <scope>NUCLEOTIDE SEQUENCE</scope>
    <source>
        <strain evidence="7">PSN324</strain>
    </source>
</reference>
<feature type="signal peptide" evidence="5">
    <location>
        <begin position="1"/>
        <end position="22"/>
    </location>
</feature>
<organism evidence="7 8">
    <name type="scientific">Cladorrhinum samala</name>
    <dbReference type="NCBI Taxonomy" id="585594"/>
    <lineage>
        <taxon>Eukaryota</taxon>
        <taxon>Fungi</taxon>
        <taxon>Dikarya</taxon>
        <taxon>Ascomycota</taxon>
        <taxon>Pezizomycotina</taxon>
        <taxon>Sordariomycetes</taxon>
        <taxon>Sordariomycetidae</taxon>
        <taxon>Sordariales</taxon>
        <taxon>Podosporaceae</taxon>
        <taxon>Cladorrhinum</taxon>
    </lineage>
</organism>
<dbReference type="PANTHER" id="PTHR35848:SF9">
    <property type="entry name" value="SLL1358 PROTEIN"/>
    <property type="match status" value="1"/>
</dbReference>
<feature type="binding site" evidence="3">
    <location>
        <position position="204"/>
    </location>
    <ligand>
        <name>Mn(2+)</name>
        <dbReference type="ChEBI" id="CHEBI:29035"/>
        <label>1</label>
    </ligand>
</feature>
<dbReference type="NCBIfam" id="TIGR03404">
    <property type="entry name" value="bicupin_oxalic"/>
    <property type="match status" value="1"/>
</dbReference>
<keyword evidence="3" id="KW-0464">Manganese</keyword>
<evidence type="ECO:0000256" key="5">
    <source>
        <dbReference type="SAM" id="SignalP"/>
    </source>
</evidence>
<feature type="binding site" evidence="3">
    <location>
        <position position="379"/>
    </location>
    <ligand>
        <name>Mn(2+)</name>
        <dbReference type="ChEBI" id="CHEBI:29035"/>
        <label>2</label>
    </ligand>
</feature>
<evidence type="ECO:0000256" key="1">
    <source>
        <dbReference type="ARBA" id="ARBA00022723"/>
    </source>
</evidence>
<dbReference type="EMBL" id="MU864964">
    <property type="protein sequence ID" value="KAK4463060.1"/>
    <property type="molecule type" value="Genomic_DNA"/>
</dbReference>
<dbReference type="GO" id="GO:0046872">
    <property type="term" value="F:metal ion binding"/>
    <property type="evidence" value="ECO:0007669"/>
    <property type="project" value="UniProtKB-KW"/>
</dbReference>
<dbReference type="InterPro" id="IPR011051">
    <property type="entry name" value="RmlC_Cupin_sf"/>
</dbReference>
<feature type="binding site" evidence="3">
    <location>
        <position position="200"/>
    </location>
    <ligand>
        <name>Mn(2+)</name>
        <dbReference type="ChEBI" id="CHEBI:29035"/>
        <label>1</label>
    </ligand>
</feature>
<evidence type="ECO:0000259" key="6">
    <source>
        <dbReference type="SMART" id="SM00835"/>
    </source>
</evidence>
<dbReference type="InterPro" id="IPR051610">
    <property type="entry name" value="GPI/OXD"/>
</dbReference>
<feature type="chain" id="PRO_5043787835" evidence="5">
    <location>
        <begin position="23"/>
        <end position="501"/>
    </location>
</feature>
<accession>A0AAV9HQF0</accession>
<keyword evidence="8" id="KW-1185">Reference proteome</keyword>
<feature type="binding site" evidence="3">
    <location>
        <position position="381"/>
    </location>
    <ligand>
        <name>Mn(2+)</name>
        <dbReference type="ChEBI" id="CHEBI:29035"/>
        <label>2</label>
    </ligand>
</feature>
<dbReference type="InterPro" id="IPR006045">
    <property type="entry name" value="Cupin_1"/>
</dbReference>
<evidence type="ECO:0000313" key="7">
    <source>
        <dbReference type="EMBL" id="KAK4463060.1"/>
    </source>
</evidence>
<dbReference type="SUPFAM" id="SSF51182">
    <property type="entry name" value="RmlC-like cupins"/>
    <property type="match status" value="1"/>
</dbReference>
<feature type="domain" description="Cupin type-1" evidence="6">
    <location>
        <begin position="152"/>
        <end position="295"/>
    </location>
</feature>
<evidence type="ECO:0000313" key="8">
    <source>
        <dbReference type="Proteomes" id="UP001321749"/>
    </source>
</evidence>
<dbReference type="AlphaFoldDB" id="A0AAV9HQF0"/>
<protein>
    <submittedName>
        <fullName evidence="7">RmlC-like cupin domain-containing protein</fullName>
    </submittedName>
</protein>
<sequence>MHQLQKLLLAVALAHWQSATLALPRPLPQIADFGENSGPVGGVAPPVPTATAARGGLRGDSSLLGGNAPLPDPANSDSAVVPDPQFVNGQGADAKLGLYLDFNSADPPQPIRGENGATNPGPRTYNYEKLNPDLYAPPGTDAGDMPNLMWPMGLSHNRAGTGRNSGFARQQNTAVLPAAVAMAGVDMRLAPHAYRELHWHTANEWALMLKGCVRVILVDDEGRSFVDDVYAGDVWFFPAGLPHSIQAFEEGAEFLLVFDQGDFTEDGTFLVSELFLRNPVSVLSKDLRAPVDAFNDIPKDQLYIFNGTPAPKNISEQNATSSAGSVTGSGSFTYHWSRQKPFEVPGGSVKILDPLTFPVAKMFSAALVTVQPGAIREVHWHTSSDEWNFFLQGAGRITVYGAPASSRTFDFTAGGVGYVPAAAGHYVENTGTEDLIFLEVLQASKFSDISVAQWLALTPKQVVKDHLHLPDSVIDGLPREKPIILTGNKNLTALAGGGSAF</sequence>
<keyword evidence="1 3" id="KW-0479">Metal-binding</keyword>
<evidence type="ECO:0000256" key="4">
    <source>
        <dbReference type="SAM" id="MobiDB-lite"/>
    </source>
</evidence>
<feature type="binding site" evidence="3">
    <location>
        <position position="386"/>
    </location>
    <ligand>
        <name>Mn(2+)</name>
        <dbReference type="ChEBI" id="CHEBI:29035"/>
        <label>2</label>
    </ligand>
</feature>
<dbReference type="PANTHER" id="PTHR35848">
    <property type="entry name" value="OXALATE-BINDING PROTEIN"/>
    <property type="match status" value="1"/>
</dbReference>
<feature type="domain" description="Cupin type-1" evidence="6">
    <location>
        <begin position="334"/>
        <end position="475"/>
    </location>
</feature>
<feature type="binding site" evidence="3">
    <location>
        <position position="198"/>
    </location>
    <ligand>
        <name>Mn(2+)</name>
        <dbReference type="ChEBI" id="CHEBI:29035"/>
        <label>1</label>
    </ligand>
</feature>
<keyword evidence="5" id="KW-0732">Signal</keyword>
<name>A0AAV9HQF0_9PEZI</name>